<keyword evidence="3" id="KW-0472">Membrane</keyword>
<reference evidence="7" key="1">
    <citation type="submission" date="2025-08" db="UniProtKB">
        <authorList>
            <consortium name="Ensembl"/>
        </authorList>
    </citation>
    <scope>IDENTIFICATION</scope>
</reference>
<organism evidence="7 8">
    <name type="scientific">Sciurus vulgaris</name>
    <name type="common">Eurasian red squirrel</name>
    <dbReference type="NCBI Taxonomy" id="55149"/>
    <lineage>
        <taxon>Eukaryota</taxon>
        <taxon>Metazoa</taxon>
        <taxon>Chordata</taxon>
        <taxon>Craniata</taxon>
        <taxon>Vertebrata</taxon>
        <taxon>Euteleostomi</taxon>
        <taxon>Mammalia</taxon>
        <taxon>Eutheria</taxon>
        <taxon>Euarchontoglires</taxon>
        <taxon>Glires</taxon>
        <taxon>Rodentia</taxon>
        <taxon>Sciuromorpha</taxon>
        <taxon>Sciuridae</taxon>
        <taxon>Sciurinae</taxon>
        <taxon>Sciurini</taxon>
        <taxon>Sciurus</taxon>
    </lineage>
</organism>
<evidence type="ECO:0000256" key="3">
    <source>
        <dbReference type="ARBA" id="ARBA00023136"/>
    </source>
</evidence>
<feature type="lipid moiety-binding region" description="Phosphatidylserine amidated glycine; alternate" evidence="5">
    <location>
        <position position="113"/>
    </location>
</feature>
<evidence type="ECO:0000256" key="2">
    <source>
        <dbReference type="ARBA" id="ARBA00007293"/>
    </source>
</evidence>
<comment type="subcellular location">
    <subcellularLocation>
        <location evidence="1">Membrane</location>
    </subcellularLocation>
</comment>
<dbReference type="InterPro" id="IPR029071">
    <property type="entry name" value="Ubiquitin-like_domsf"/>
</dbReference>
<dbReference type="GO" id="GO:0016020">
    <property type="term" value="C:membrane"/>
    <property type="evidence" value="ECO:0007669"/>
    <property type="project" value="UniProtKB-SubCell"/>
</dbReference>
<accession>A0A8D2DP82</accession>
<evidence type="ECO:0000256" key="5">
    <source>
        <dbReference type="PIRSR" id="PIRSR604241-50"/>
    </source>
</evidence>
<evidence type="ECO:0000313" key="7">
    <source>
        <dbReference type="Ensembl" id="ENSSVLP00005027848.1"/>
    </source>
</evidence>
<reference evidence="7" key="2">
    <citation type="submission" date="2025-09" db="UniProtKB">
        <authorList>
            <consortium name="Ensembl"/>
        </authorList>
    </citation>
    <scope>IDENTIFICATION</scope>
</reference>
<dbReference type="SUPFAM" id="SSF54236">
    <property type="entry name" value="Ubiquitin-like"/>
    <property type="match status" value="1"/>
</dbReference>
<proteinExistence type="inferred from homology"/>
<dbReference type="OrthoDB" id="6738456at2759"/>
<keyword evidence="6" id="KW-0072">Autophagy</keyword>
<protein>
    <submittedName>
        <fullName evidence="7">Uncharacterized protein</fullName>
    </submittedName>
</protein>
<dbReference type="InterPro" id="IPR004241">
    <property type="entry name" value="Atg8-like"/>
</dbReference>
<sequence length="143" mass="16237">KLPSQKIPNLRTFKQRTLSHFEELKLLTGDRQSRKQILSLLDKTKLLVPQELTMTQFLSSIHCMILRATETFSLLMNNKSLVSMNVTMAEIYRDWVDEDSFIYVTYASQKAFGSLGLADPSKGSSLGDRSSILTSLCQEKPVF</sequence>
<evidence type="ECO:0000256" key="4">
    <source>
        <dbReference type="ARBA" id="ARBA00023288"/>
    </source>
</evidence>
<dbReference type="Ensembl" id="ENSSVLT00005030951.1">
    <property type="protein sequence ID" value="ENSSVLP00005027848.1"/>
    <property type="gene ID" value="ENSSVLG00005022002.1"/>
</dbReference>
<evidence type="ECO:0000256" key="6">
    <source>
        <dbReference type="RuleBase" id="RU004384"/>
    </source>
</evidence>
<dbReference type="Gene3D" id="3.10.20.90">
    <property type="entry name" value="Phosphatidylinositol 3-kinase Catalytic Subunit, Chain A, domain 1"/>
    <property type="match status" value="1"/>
</dbReference>
<keyword evidence="4 5" id="KW-0449">Lipoprotein</keyword>
<dbReference type="GO" id="GO:0006914">
    <property type="term" value="P:autophagy"/>
    <property type="evidence" value="ECO:0007669"/>
    <property type="project" value="UniProtKB-KW"/>
</dbReference>
<dbReference type="GeneTree" id="ENSGT00940000161852"/>
<evidence type="ECO:0000256" key="1">
    <source>
        <dbReference type="ARBA" id="ARBA00004370"/>
    </source>
</evidence>
<dbReference type="AlphaFoldDB" id="A0A8D2DP82"/>
<name>A0A8D2DP82_SCIVU</name>
<dbReference type="Proteomes" id="UP000694564">
    <property type="component" value="Chromosome 12"/>
</dbReference>
<evidence type="ECO:0000313" key="8">
    <source>
        <dbReference type="Proteomes" id="UP000694564"/>
    </source>
</evidence>
<dbReference type="Pfam" id="PF02991">
    <property type="entry name" value="ATG8"/>
    <property type="match status" value="1"/>
</dbReference>
<comment type="similarity">
    <text evidence="2 6">Belongs to the ATG8 family.</text>
</comment>
<keyword evidence="8" id="KW-1185">Reference proteome</keyword>
<dbReference type="PANTHER" id="PTHR10969">
    <property type="entry name" value="MICROTUBULE-ASSOCIATED PROTEINS 1A/1B LIGHT CHAIN 3-RELATED"/>
    <property type="match status" value="1"/>
</dbReference>